<evidence type="ECO:0000313" key="3">
    <source>
        <dbReference type="Proteomes" id="UP000541426"/>
    </source>
</evidence>
<organism evidence="2 3">
    <name type="scientific">Sagittula marina</name>
    <dbReference type="NCBI Taxonomy" id="943940"/>
    <lineage>
        <taxon>Bacteria</taxon>
        <taxon>Pseudomonadati</taxon>
        <taxon>Pseudomonadota</taxon>
        <taxon>Alphaproteobacteria</taxon>
        <taxon>Rhodobacterales</taxon>
        <taxon>Roseobacteraceae</taxon>
        <taxon>Sagittula</taxon>
    </lineage>
</organism>
<dbReference type="InterPro" id="IPR036249">
    <property type="entry name" value="Thioredoxin-like_sf"/>
</dbReference>
<dbReference type="AlphaFoldDB" id="A0A7W6DPA3"/>
<keyword evidence="3" id="KW-1185">Reference proteome</keyword>
<proteinExistence type="predicted"/>
<sequence>MIRYLLPALLLIAAPGFAQFEPTAEERLRALTAPPATDLYGAEKSADRSRIAADAPTLFAPLTEGARPAEIVLFVGPDCDDCDRARRELTDLANDLDVPWRSFSLENAEHRAMFERLQFDALPAYVLPDRLIQGHMPDLVLRTYLSR</sequence>
<dbReference type="SUPFAM" id="SSF52833">
    <property type="entry name" value="Thioredoxin-like"/>
    <property type="match status" value="1"/>
</dbReference>
<dbReference type="RefSeq" id="WP_183964530.1">
    <property type="nucleotide sequence ID" value="NZ_BAABBZ010000059.1"/>
</dbReference>
<comment type="caution">
    <text evidence="2">The sequence shown here is derived from an EMBL/GenBank/DDBJ whole genome shotgun (WGS) entry which is preliminary data.</text>
</comment>
<protein>
    <submittedName>
        <fullName evidence="2">Glutaredoxin</fullName>
    </submittedName>
</protein>
<dbReference type="EMBL" id="JACIEJ010000003">
    <property type="protein sequence ID" value="MBB3985196.1"/>
    <property type="molecule type" value="Genomic_DNA"/>
</dbReference>
<name>A0A7W6DPA3_9RHOB</name>
<gene>
    <name evidence="2" type="ORF">GGQ68_001525</name>
</gene>
<dbReference type="Gene3D" id="3.40.30.10">
    <property type="entry name" value="Glutaredoxin"/>
    <property type="match status" value="1"/>
</dbReference>
<evidence type="ECO:0000256" key="1">
    <source>
        <dbReference type="SAM" id="SignalP"/>
    </source>
</evidence>
<keyword evidence="1" id="KW-0732">Signal</keyword>
<feature type="chain" id="PRO_5031522515" evidence="1">
    <location>
        <begin position="21"/>
        <end position="147"/>
    </location>
</feature>
<dbReference type="Proteomes" id="UP000541426">
    <property type="component" value="Unassembled WGS sequence"/>
</dbReference>
<reference evidence="2 3" key="1">
    <citation type="submission" date="2020-08" db="EMBL/GenBank/DDBJ databases">
        <title>Genomic Encyclopedia of Type Strains, Phase IV (KMG-IV): sequencing the most valuable type-strain genomes for metagenomic binning, comparative biology and taxonomic classification.</title>
        <authorList>
            <person name="Goeker M."/>
        </authorList>
    </citation>
    <scope>NUCLEOTIDE SEQUENCE [LARGE SCALE GENOMIC DNA]</scope>
    <source>
        <strain evidence="2 3">DSM 102235</strain>
    </source>
</reference>
<feature type="signal peptide" evidence="1">
    <location>
        <begin position="1"/>
        <end position="20"/>
    </location>
</feature>
<evidence type="ECO:0000313" key="2">
    <source>
        <dbReference type="EMBL" id="MBB3985196.1"/>
    </source>
</evidence>
<accession>A0A7W6DPA3</accession>